<dbReference type="GO" id="GO:0015740">
    <property type="term" value="P:C4-dicarboxylate transport"/>
    <property type="evidence" value="ECO:0007669"/>
    <property type="project" value="TreeGrafter"/>
</dbReference>
<evidence type="ECO:0000256" key="5">
    <source>
        <dbReference type="ARBA" id="ARBA00022692"/>
    </source>
</evidence>
<dbReference type="InterPro" id="IPR007387">
    <property type="entry name" value="TRAP_DctQ"/>
</dbReference>
<evidence type="ECO:0000256" key="2">
    <source>
        <dbReference type="ARBA" id="ARBA00022448"/>
    </source>
</evidence>
<dbReference type="EMBL" id="BARW01022933">
    <property type="protein sequence ID" value="GAI89987.1"/>
    <property type="molecule type" value="Genomic_DNA"/>
</dbReference>
<dbReference type="GO" id="GO:0022857">
    <property type="term" value="F:transmembrane transporter activity"/>
    <property type="evidence" value="ECO:0007669"/>
    <property type="project" value="TreeGrafter"/>
</dbReference>
<dbReference type="InterPro" id="IPR055348">
    <property type="entry name" value="DctQ"/>
</dbReference>
<feature type="transmembrane region" description="Helical" evidence="8">
    <location>
        <begin position="77"/>
        <end position="94"/>
    </location>
</feature>
<dbReference type="PANTHER" id="PTHR35011:SF10">
    <property type="entry name" value="TRAP TRANSPORTER SMALL PERMEASE PROTEIN"/>
    <property type="match status" value="1"/>
</dbReference>
<evidence type="ECO:0000256" key="8">
    <source>
        <dbReference type="SAM" id="Phobius"/>
    </source>
</evidence>
<feature type="transmembrane region" description="Helical" evidence="8">
    <location>
        <begin position="115"/>
        <end position="134"/>
    </location>
</feature>
<comment type="caution">
    <text evidence="10">The sequence shown here is derived from an EMBL/GenBank/DDBJ whole genome shotgun (WGS) entry which is preliminary data.</text>
</comment>
<dbReference type="GO" id="GO:0005886">
    <property type="term" value="C:plasma membrane"/>
    <property type="evidence" value="ECO:0007669"/>
    <property type="project" value="UniProtKB-SubCell"/>
</dbReference>
<dbReference type="AlphaFoldDB" id="X1SAG2"/>
<name>X1SAG2_9ZZZZ</name>
<evidence type="ECO:0000256" key="4">
    <source>
        <dbReference type="ARBA" id="ARBA00022519"/>
    </source>
</evidence>
<keyword evidence="7 8" id="KW-0472">Membrane</keyword>
<gene>
    <name evidence="10" type="ORF">S12H4_38149</name>
</gene>
<organism evidence="10">
    <name type="scientific">marine sediment metagenome</name>
    <dbReference type="NCBI Taxonomy" id="412755"/>
    <lineage>
        <taxon>unclassified sequences</taxon>
        <taxon>metagenomes</taxon>
        <taxon>ecological metagenomes</taxon>
    </lineage>
</organism>
<dbReference type="Pfam" id="PF04290">
    <property type="entry name" value="DctQ"/>
    <property type="match status" value="1"/>
</dbReference>
<evidence type="ECO:0000256" key="3">
    <source>
        <dbReference type="ARBA" id="ARBA00022475"/>
    </source>
</evidence>
<feature type="domain" description="Tripartite ATP-independent periplasmic transporters DctQ component" evidence="9">
    <location>
        <begin position="55"/>
        <end position="180"/>
    </location>
</feature>
<evidence type="ECO:0000256" key="7">
    <source>
        <dbReference type="ARBA" id="ARBA00023136"/>
    </source>
</evidence>
<keyword evidence="6 8" id="KW-1133">Transmembrane helix</keyword>
<accession>X1SAG2</accession>
<reference evidence="10" key="1">
    <citation type="journal article" date="2014" name="Front. Microbiol.">
        <title>High frequency of phylogenetically diverse reductive dehalogenase-homologous genes in deep subseafloor sedimentary metagenomes.</title>
        <authorList>
            <person name="Kawai M."/>
            <person name="Futagami T."/>
            <person name="Toyoda A."/>
            <person name="Takaki Y."/>
            <person name="Nishi S."/>
            <person name="Hori S."/>
            <person name="Arai W."/>
            <person name="Tsubouchi T."/>
            <person name="Morono Y."/>
            <person name="Uchiyama I."/>
            <person name="Ito T."/>
            <person name="Fujiyama A."/>
            <person name="Inagaki F."/>
            <person name="Takami H."/>
        </authorList>
    </citation>
    <scope>NUCLEOTIDE SEQUENCE</scope>
    <source>
        <strain evidence="10">Expedition CK06-06</strain>
    </source>
</reference>
<comment type="subcellular location">
    <subcellularLocation>
        <location evidence="1">Cell inner membrane</location>
        <topology evidence="1">Multi-pass membrane protein</topology>
    </subcellularLocation>
</comment>
<keyword evidence="3" id="KW-1003">Cell membrane</keyword>
<keyword evidence="5 8" id="KW-0812">Transmembrane</keyword>
<keyword evidence="2" id="KW-0813">Transport</keyword>
<evidence type="ECO:0000259" key="9">
    <source>
        <dbReference type="Pfam" id="PF04290"/>
    </source>
</evidence>
<keyword evidence="4" id="KW-0997">Cell inner membrane</keyword>
<evidence type="ECO:0000256" key="1">
    <source>
        <dbReference type="ARBA" id="ARBA00004429"/>
    </source>
</evidence>
<sequence length="203" mass="23737">MTDIKSKKHCSDNYQKQEYNKKVLYRLENKIKKLMHIVSIATITPCIIILIIWVFLITAYVVGRKFFNFQWIFVEEFTGYMMVFVAYFSQAYVLRVGGHIKVNFVFKKLTNKIQSILELSTSFLAFTLICYLTWRSIHWFSYGFEHKLCSSTLHIVLWPSYLTVTIGLSLFAFELALNLCLKVIKLMEINVSNIGINDVTKIS</sequence>
<feature type="transmembrane region" description="Helical" evidence="8">
    <location>
        <begin position="154"/>
        <end position="177"/>
    </location>
</feature>
<evidence type="ECO:0000256" key="6">
    <source>
        <dbReference type="ARBA" id="ARBA00022989"/>
    </source>
</evidence>
<feature type="transmembrane region" description="Helical" evidence="8">
    <location>
        <begin position="34"/>
        <end position="57"/>
    </location>
</feature>
<proteinExistence type="predicted"/>
<protein>
    <recommendedName>
        <fullName evidence="9">Tripartite ATP-independent periplasmic transporters DctQ component domain-containing protein</fullName>
    </recommendedName>
</protein>
<dbReference type="PANTHER" id="PTHR35011">
    <property type="entry name" value="2,3-DIKETO-L-GULONATE TRAP TRANSPORTER SMALL PERMEASE PROTEIN YIAM"/>
    <property type="match status" value="1"/>
</dbReference>
<evidence type="ECO:0000313" key="10">
    <source>
        <dbReference type="EMBL" id="GAI89987.1"/>
    </source>
</evidence>